<accession>A0A840ZJ77</accession>
<reference evidence="1 2" key="1">
    <citation type="submission" date="2020-08" db="EMBL/GenBank/DDBJ databases">
        <title>Genomic Encyclopedia of Type Strains, Phase IV (KMG-IV): sequencing the most valuable type-strain genomes for metagenomic binning, comparative biology and taxonomic classification.</title>
        <authorList>
            <person name="Goeker M."/>
        </authorList>
    </citation>
    <scope>NUCLEOTIDE SEQUENCE [LARGE SCALE GENOMIC DNA]</scope>
    <source>
        <strain evidence="1 2">DSM 2163</strain>
    </source>
</reference>
<evidence type="ECO:0000313" key="2">
    <source>
        <dbReference type="Proteomes" id="UP000583454"/>
    </source>
</evidence>
<keyword evidence="1" id="KW-0238">DNA-binding</keyword>
<evidence type="ECO:0000313" key="1">
    <source>
        <dbReference type="EMBL" id="MBB5758009.1"/>
    </source>
</evidence>
<gene>
    <name evidence="1" type="ORF">HNR00_002726</name>
</gene>
<keyword evidence="2" id="KW-1185">Reference proteome</keyword>
<dbReference type="AlphaFoldDB" id="A0A840ZJ77"/>
<dbReference type="RefSeq" id="WP_183570057.1">
    <property type="nucleotide sequence ID" value="NZ_JACHOP010000010.1"/>
</dbReference>
<sequence>MNADNPHIGSSFESWLDEEGLTEEITAAAAKSLIAEQIAAEMKRQKISKVQMAERMRTSRAQVDRLLDPSSGGATLETLVRAARAVGRELRVELV</sequence>
<name>A0A840ZJ77_9HYPH</name>
<proteinExistence type="predicted"/>
<dbReference type="SUPFAM" id="SSF47413">
    <property type="entry name" value="lambda repressor-like DNA-binding domains"/>
    <property type="match status" value="1"/>
</dbReference>
<organism evidence="1 2">
    <name type="scientific">Methylorubrum rhodinum</name>
    <dbReference type="NCBI Taxonomy" id="29428"/>
    <lineage>
        <taxon>Bacteria</taxon>
        <taxon>Pseudomonadati</taxon>
        <taxon>Pseudomonadota</taxon>
        <taxon>Alphaproteobacteria</taxon>
        <taxon>Hyphomicrobiales</taxon>
        <taxon>Methylobacteriaceae</taxon>
        <taxon>Methylorubrum</taxon>
    </lineage>
</organism>
<dbReference type="EMBL" id="JACHOP010000010">
    <property type="protein sequence ID" value="MBB5758009.1"/>
    <property type="molecule type" value="Genomic_DNA"/>
</dbReference>
<dbReference type="Gene3D" id="1.10.260.40">
    <property type="entry name" value="lambda repressor-like DNA-binding domains"/>
    <property type="match status" value="1"/>
</dbReference>
<dbReference type="Proteomes" id="UP000583454">
    <property type="component" value="Unassembled WGS sequence"/>
</dbReference>
<comment type="caution">
    <text evidence="1">The sequence shown here is derived from an EMBL/GenBank/DDBJ whole genome shotgun (WGS) entry which is preliminary data.</text>
</comment>
<dbReference type="GO" id="GO:0003677">
    <property type="term" value="F:DNA binding"/>
    <property type="evidence" value="ECO:0007669"/>
    <property type="project" value="UniProtKB-KW"/>
</dbReference>
<dbReference type="InterPro" id="IPR010982">
    <property type="entry name" value="Lambda_DNA-bd_dom_sf"/>
</dbReference>
<protein>
    <submittedName>
        <fullName evidence="1">Putative XRE-type DNA-binding protein</fullName>
    </submittedName>
</protein>